<feature type="region of interest" description="Disordered" evidence="10">
    <location>
        <begin position="275"/>
        <end position="355"/>
    </location>
</feature>
<feature type="region of interest" description="Disordered" evidence="10">
    <location>
        <begin position="84"/>
        <end position="105"/>
    </location>
</feature>
<dbReference type="InterPro" id="IPR037264">
    <property type="entry name" value="TFIID_NTD2_sf"/>
</dbReference>
<evidence type="ECO:0000313" key="13">
    <source>
        <dbReference type="Proteomes" id="UP000694388"/>
    </source>
</evidence>
<dbReference type="PROSITE" id="PS50294">
    <property type="entry name" value="WD_REPEATS_REGION"/>
    <property type="match status" value="5"/>
</dbReference>
<feature type="compositionally biased region" description="Gly residues" evidence="10">
    <location>
        <begin position="295"/>
        <end position="318"/>
    </location>
</feature>
<keyword evidence="7" id="KW-0539">Nucleus</keyword>
<keyword evidence="13" id="KW-1185">Reference proteome</keyword>
<dbReference type="OMA" id="HNHPVWD"/>
<sequence length="721" mass="77776">MDSNMAAVQEGEAVKTESGASGAPAIVPGCNVPPTPSTVSSGATTGGEADRRTLLAVLNFLQRQGLKSAEEALRREAGLAAAAVTSGSGTTGGSSEPPPDVSSVLSAYRGGGDSTQYETYYAGLQSFVESALDSHKAELQLLLFPVFCHMYLELVYNENTQATRPFFDRFHGYQESYYADDLRLLGSLTRRDQLEQNEVLQSFRASKFVIRLSREAYVSLRRHLTETHSTHLLVILQEHLYLDVYEGLPRARPHATAGGLTGESRREANRAKGFLGLLREPDLEVPPDEDDEDAGGGSATAGGSAAAGGMAGADGGGTDDSKAKKKKPKKEVVGGKGKKQDPNAPLPNRIPLPELKDGERLDKVLALRESNRRLRLGPNTPPSICFYTLLNAYQGLTACDISDDAGLLAAGFADSSMRVWSLTPRRLRHVKQAHELALVEKAADDVLERVWDDRTASEFKLLLGHGGPVYATAFSPDRANLLSCSEDGSVRLWSLHTFSCLVAFRGHARPVWDVSFSPHGYHFVSAGCDRLARIWATDHPQPLRLLAGHLSDVNVARFHPNSNYVGTGSADRTVRLWDVLNGAAVRTLTGHKGPIHSLCFSPNGKYLATGGADGRVMLWDLNHGTLIAELTGHTDTVYALRFSRDAEVLASGAADCTVRIWDVAHAFEEVESEDFPPPSLAAPPDPLTGLSLGSYATKCSPVVHLHFTRRNLLLACGAYTS</sequence>
<dbReference type="GeneTree" id="ENSGT00940000153342"/>
<feature type="repeat" description="WD" evidence="9">
    <location>
        <begin position="546"/>
        <end position="587"/>
    </location>
</feature>
<dbReference type="Ensembl" id="ENSEBUT00000003762.1">
    <property type="protein sequence ID" value="ENSEBUP00000003393.1"/>
    <property type="gene ID" value="ENSEBUG00000002476.1"/>
</dbReference>
<evidence type="ECO:0000259" key="11">
    <source>
        <dbReference type="Pfam" id="PF04494"/>
    </source>
</evidence>
<dbReference type="SUPFAM" id="SSF160897">
    <property type="entry name" value="Taf5 N-terminal domain-like"/>
    <property type="match status" value="1"/>
</dbReference>
<comment type="similarity">
    <text evidence="2">Belongs to the WD repeat TAF5 family.</text>
</comment>
<dbReference type="PANTHER" id="PTHR19879">
    <property type="entry name" value="TRANSCRIPTION INITIATION FACTOR TFIID"/>
    <property type="match status" value="1"/>
</dbReference>
<dbReference type="InterPro" id="IPR007582">
    <property type="entry name" value="TFIID_NTD2"/>
</dbReference>
<name>A0A8C4N9E0_EPTBU</name>
<dbReference type="AlphaFoldDB" id="A0A8C4N9E0"/>
<evidence type="ECO:0000256" key="7">
    <source>
        <dbReference type="ARBA" id="ARBA00023242"/>
    </source>
</evidence>
<proteinExistence type="inferred from homology"/>
<dbReference type="InterPro" id="IPR015943">
    <property type="entry name" value="WD40/YVTN_repeat-like_dom_sf"/>
</dbReference>
<dbReference type="GO" id="GO:0016251">
    <property type="term" value="F:RNA polymerase II general transcription initiation factor activity"/>
    <property type="evidence" value="ECO:0007669"/>
    <property type="project" value="TreeGrafter"/>
</dbReference>
<evidence type="ECO:0000256" key="2">
    <source>
        <dbReference type="ARBA" id="ARBA00009435"/>
    </source>
</evidence>
<dbReference type="Gene3D" id="2.130.10.10">
    <property type="entry name" value="YVTN repeat-like/Quinoprotein amine dehydrogenase"/>
    <property type="match status" value="2"/>
</dbReference>
<reference evidence="12" key="2">
    <citation type="submission" date="2025-09" db="UniProtKB">
        <authorList>
            <consortium name="Ensembl"/>
        </authorList>
    </citation>
    <scope>IDENTIFICATION</scope>
</reference>
<accession>A0A8C4N9E0</accession>
<dbReference type="SMART" id="SM00320">
    <property type="entry name" value="WD40"/>
    <property type="match status" value="6"/>
</dbReference>
<dbReference type="SUPFAM" id="SSF50978">
    <property type="entry name" value="WD40 repeat-like"/>
    <property type="match status" value="1"/>
</dbReference>
<evidence type="ECO:0000313" key="12">
    <source>
        <dbReference type="Ensembl" id="ENSEBUP00000003393.1"/>
    </source>
</evidence>
<reference evidence="12" key="1">
    <citation type="submission" date="2025-08" db="UniProtKB">
        <authorList>
            <consortium name="Ensembl"/>
        </authorList>
    </citation>
    <scope>IDENTIFICATION</scope>
</reference>
<feature type="domain" description="TFIID subunit TAF5 NTD2" evidence="11">
    <location>
        <begin position="113"/>
        <end position="240"/>
    </location>
</feature>
<dbReference type="Proteomes" id="UP000694388">
    <property type="component" value="Unplaced"/>
</dbReference>
<feature type="compositionally biased region" description="Basic and acidic residues" evidence="10">
    <location>
        <begin position="330"/>
        <end position="341"/>
    </location>
</feature>
<dbReference type="InterPro" id="IPR001680">
    <property type="entry name" value="WD40_rpt"/>
</dbReference>
<dbReference type="CDD" id="cd08044">
    <property type="entry name" value="TAF5_NTD2"/>
    <property type="match status" value="1"/>
</dbReference>
<dbReference type="GO" id="GO:0005669">
    <property type="term" value="C:transcription factor TFIID complex"/>
    <property type="evidence" value="ECO:0007669"/>
    <property type="project" value="TreeGrafter"/>
</dbReference>
<dbReference type="InterPro" id="IPR006594">
    <property type="entry name" value="LisH"/>
</dbReference>
<dbReference type="FunFam" id="2.130.10.10:FF:000243">
    <property type="entry name" value="Transcription initiation factor TFIID subunit 5"/>
    <property type="match status" value="1"/>
</dbReference>
<comment type="subcellular location">
    <subcellularLocation>
        <location evidence="1">Nucleus</location>
    </subcellularLocation>
</comment>
<dbReference type="PRINTS" id="PR00320">
    <property type="entry name" value="GPROTEINBRPT"/>
</dbReference>
<evidence type="ECO:0000256" key="4">
    <source>
        <dbReference type="ARBA" id="ARBA00022737"/>
    </source>
</evidence>
<dbReference type="InterPro" id="IPR020472">
    <property type="entry name" value="WD40_PAC1"/>
</dbReference>
<feature type="repeat" description="WD" evidence="9">
    <location>
        <begin position="588"/>
        <end position="629"/>
    </location>
</feature>
<organism evidence="12 13">
    <name type="scientific">Eptatretus burgeri</name>
    <name type="common">Inshore hagfish</name>
    <dbReference type="NCBI Taxonomy" id="7764"/>
    <lineage>
        <taxon>Eukaryota</taxon>
        <taxon>Metazoa</taxon>
        <taxon>Chordata</taxon>
        <taxon>Craniata</taxon>
        <taxon>Vertebrata</taxon>
        <taxon>Cyclostomata</taxon>
        <taxon>Myxini</taxon>
        <taxon>Myxiniformes</taxon>
        <taxon>Myxinidae</taxon>
        <taxon>Eptatretinae</taxon>
        <taxon>Eptatretus</taxon>
    </lineage>
</organism>
<evidence type="ECO:0000256" key="3">
    <source>
        <dbReference type="ARBA" id="ARBA00022574"/>
    </source>
</evidence>
<feature type="repeat" description="WD" evidence="9">
    <location>
        <begin position="462"/>
        <end position="503"/>
    </location>
</feature>
<feature type="region of interest" description="Disordered" evidence="10">
    <location>
        <begin position="1"/>
        <end position="46"/>
    </location>
</feature>
<feature type="compositionally biased region" description="Acidic residues" evidence="10">
    <location>
        <begin position="283"/>
        <end position="294"/>
    </location>
</feature>
<evidence type="ECO:0000256" key="1">
    <source>
        <dbReference type="ARBA" id="ARBA00004123"/>
    </source>
</evidence>
<dbReference type="PROSITE" id="PS50082">
    <property type="entry name" value="WD_REPEATS_2"/>
    <property type="match status" value="5"/>
</dbReference>
<evidence type="ECO:0000256" key="5">
    <source>
        <dbReference type="ARBA" id="ARBA00023015"/>
    </source>
</evidence>
<keyword evidence="3 9" id="KW-0853">WD repeat</keyword>
<dbReference type="Gene3D" id="1.25.40.500">
    <property type="entry name" value="TFIID subunit TAF5, NTD2 domain"/>
    <property type="match status" value="1"/>
</dbReference>
<evidence type="ECO:0000256" key="10">
    <source>
        <dbReference type="SAM" id="MobiDB-lite"/>
    </source>
</evidence>
<protein>
    <recommendedName>
        <fullName evidence="8">Transcription initiation factor TFIID subunit 5</fullName>
    </recommendedName>
</protein>
<dbReference type="InterPro" id="IPR019775">
    <property type="entry name" value="WD40_repeat_CS"/>
</dbReference>
<feature type="repeat" description="WD" evidence="9">
    <location>
        <begin position="504"/>
        <end position="545"/>
    </location>
</feature>
<evidence type="ECO:0000256" key="9">
    <source>
        <dbReference type="PROSITE-ProRule" id="PRU00221"/>
    </source>
</evidence>
<dbReference type="GO" id="GO:0006367">
    <property type="term" value="P:transcription initiation at RNA polymerase II promoter"/>
    <property type="evidence" value="ECO:0007669"/>
    <property type="project" value="TreeGrafter"/>
</dbReference>
<dbReference type="Pfam" id="PF00400">
    <property type="entry name" value="WD40"/>
    <property type="match status" value="6"/>
</dbReference>
<keyword evidence="4" id="KW-0677">Repeat</keyword>
<dbReference type="CDD" id="cd00200">
    <property type="entry name" value="WD40"/>
    <property type="match status" value="1"/>
</dbReference>
<dbReference type="Pfam" id="PF04494">
    <property type="entry name" value="TFIID_NTD2"/>
    <property type="match status" value="1"/>
</dbReference>
<dbReference type="PANTHER" id="PTHR19879:SF4">
    <property type="entry name" value="TRANSCRIPTION INITIATION FACTOR TFIID SUBUNIT 5"/>
    <property type="match status" value="1"/>
</dbReference>
<dbReference type="SMART" id="SM00667">
    <property type="entry name" value="LisH"/>
    <property type="match status" value="1"/>
</dbReference>
<evidence type="ECO:0000256" key="6">
    <source>
        <dbReference type="ARBA" id="ARBA00023163"/>
    </source>
</evidence>
<dbReference type="InterPro" id="IPR036322">
    <property type="entry name" value="WD40_repeat_dom_sf"/>
</dbReference>
<dbReference type="PROSITE" id="PS50896">
    <property type="entry name" value="LISH"/>
    <property type="match status" value="1"/>
</dbReference>
<dbReference type="PROSITE" id="PS00678">
    <property type="entry name" value="WD_REPEATS_1"/>
    <property type="match status" value="3"/>
</dbReference>
<evidence type="ECO:0000256" key="8">
    <source>
        <dbReference type="ARBA" id="ARBA00044130"/>
    </source>
</evidence>
<keyword evidence="5" id="KW-0805">Transcription regulation</keyword>
<feature type="repeat" description="WD" evidence="9">
    <location>
        <begin position="630"/>
        <end position="663"/>
    </location>
</feature>
<keyword evidence="6" id="KW-0804">Transcription</keyword>